<keyword evidence="3" id="KW-1185">Reference proteome</keyword>
<keyword evidence="1" id="KW-0472">Membrane</keyword>
<dbReference type="EMBL" id="NOXS01000035">
    <property type="protein sequence ID" value="OYQ17037.1"/>
    <property type="molecule type" value="Genomic_DNA"/>
</dbReference>
<organism evidence="2 3">
    <name type="scientific">Elstera cyanobacteriorum</name>
    <dbReference type="NCBI Taxonomy" id="2022747"/>
    <lineage>
        <taxon>Bacteria</taxon>
        <taxon>Pseudomonadati</taxon>
        <taxon>Pseudomonadota</taxon>
        <taxon>Alphaproteobacteria</taxon>
        <taxon>Rhodospirillales</taxon>
        <taxon>Rhodospirillaceae</taxon>
        <taxon>Elstera</taxon>
    </lineage>
</organism>
<evidence type="ECO:0000313" key="3">
    <source>
        <dbReference type="Proteomes" id="UP000216361"/>
    </source>
</evidence>
<protein>
    <submittedName>
        <fullName evidence="2">Uncharacterized protein</fullName>
    </submittedName>
</protein>
<name>A0A255XJ95_9PROT</name>
<dbReference type="RefSeq" id="WP_094410675.1">
    <property type="nucleotide sequence ID" value="NZ_BMJZ01000002.1"/>
</dbReference>
<keyword evidence="1" id="KW-0812">Transmembrane</keyword>
<sequence length="93" mass="9475">MAALKALVIGMGVLIIVGVVVLAATLASRMAGNKAVWENTVMLPEGYGLMGVAGTQDRVILHTRGPKGEALLLAVDPATGKTLGRIIVQGTAP</sequence>
<accession>A0A255XJ95</accession>
<comment type="caution">
    <text evidence="2">The sequence shown here is derived from an EMBL/GenBank/DDBJ whole genome shotgun (WGS) entry which is preliminary data.</text>
</comment>
<dbReference type="AlphaFoldDB" id="A0A255XJ95"/>
<evidence type="ECO:0000256" key="1">
    <source>
        <dbReference type="SAM" id="Phobius"/>
    </source>
</evidence>
<dbReference type="Proteomes" id="UP000216361">
    <property type="component" value="Unassembled WGS sequence"/>
</dbReference>
<evidence type="ECO:0000313" key="2">
    <source>
        <dbReference type="EMBL" id="OYQ17037.1"/>
    </source>
</evidence>
<gene>
    <name evidence="2" type="ORF">CHR90_18960</name>
</gene>
<dbReference type="Pfam" id="PF20082">
    <property type="entry name" value="DUF6476"/>
    <property type="match status" value="1"/>
</dbReference>
<keyword evidence="1" id="KW-1133">Transmembrane helix</keyword>
<dbReference type="InterPro" id="IPR045519">
    <property type="entry name" value="DUF6476"/>
</dbReference>
<dbReference type="OrthoDB" id="7279870at2"/>
<reference evidence="2 3" key="1">
    <citation type="submission" date="2017-07" db="EMBL/GenBank/DDBJ databases">
        <title>Elstera cyanobacteriorum sp. nov., a novel bacterium isolated from cyanobacterial aggregates in a eutrophic lake.</title>
        <authorList>
            <person name="Cai H."/>
        </authorList>
    </citation>
    <scope>NUCLEOTIDE SEQUENCE [LARGE SCALE GENOMIC DNA]</scope>
    <source>
        <strain evidence="2 3">TH019</strain>
    </source>
</reference>
<proteinExistence type="predicted"/>
<feature type="transmembrane region" description="Helical" evidence="1">
    <location>
        <begin position="6"/>
        <end position="27"/>
    </location>
</feature>